<evidence type="ECO:0000313" key="1">
    <source>
        <dbReference type="EMBL" id="JAD42342.1"/>
    </source>
</evidence>
<protein>
    <submittedName>
        <fullName evidence="1">Uncharacterized protein</fullName>
    </submittedName>
</protein>
<reference evidence="1" key="2">
    <citation type="journal article" date="2015" name="Data Brief">
        <title>Shoot transcriptome of the giant reed, Arundo donax.</title>
        <authorList>
            <person name="Barrero R.A."/>
            <person name="Guerrero F.D."/>
            <person name="Moolhuijzen P."/>
            <person name="Goolsby J.A."/>
            <person name="Tidwell J."/>
            <person name="Bellgard S.E."/>
            <person name="Bellgard M.I."/>
        </authorList>
    </citation>
    <scope>NUCLEOTIDE SEQUENCE</scope>
    <source>
        <tissue evidence="1">Shoot tissue taken approximately 20 cm above the soil surface</tissue>
    </source>
</reference>
<dbReference type="AlphaFoldDB" id="A0A0A9SXI2"/>
<accession>A0A0A9SXI2</accession>
<organism evidence="1">
    <name type="scientific">Arundo donax</name>
    <name type="common">Giant reed</name>
    <name type="synonym">Donax arundinaceus</name>
    <dbReference type="NCBI Taxonomy" id="35708"/>
    <lineage>
        <taxon>Eukaryota</taxon>
        <taxon>Viridiplantae</taxon>
        <taxon>Streptophyta</taxon>
        <taxon>Embryophyta</taxon>
        <taxon>Tracheophyta</taxon>
        <taxon>Spermatophyta</taxon>
        <taxon>Magnoliopsida</taxon>
        <taxon>Liliopsida</taxon>
        <taxon>Poales</taxon>
        <taxon>Poaceae</taxon>
        <taxon>PACMAD clade</taxon>
        <taxon>Arundinoideae</taxon>
        <taxon>Arundineae</taxon>
        <taxon>Arundo</taxon>
    </lineage>
</organism>
<reference evidence="1" key="1">
    <citation type="submission" date="2014-09" db="EMBL/GenBank/DDBJ databases">
        <authorList>
            <person name="Magalhaes I.L.F."/>
            <person name="Oliveira U."/>
            <person name="Santos F.R."/>
            <person name="Vidigal T.H.D.A."/>
            <person name="Brescovit A.D."/>
            <person name="Santos A.J."/>
        </authorList>
    </citation>
    <scope>NUCLEOTIDE SEQUENCE</scope>
    <source>
        <tissue evidence="1">Shoot tissue taken approximately 20 cm above the soil surface</tissue>
    </source>
</reference>
<sequence>MCLVSALENVCHQTSLLFYLEFISTFLALHTLFSQSKPCFTKQIEIGISPLSIVCRKACAPTGNIVSVSSAVLPTVLFWSKEIIFCTSTVRGVFTANYELN</sequence>
<proteinExistence type="predicted"/>
<dbReference type="EMBL" id="GBRH01255553">
    <property type="protein sequence ID" value="JAD42342.1"/>
    <property type="molecule type" value="Transcribed_RNA"/>
</dbReference>
<name>A0A0A9SXI2_ARUDO</name>